<comment type="caution">
    <text evidence="8">The sequence shown here is derived from an EMBL/GenBank/DDBJ whole genome shotgun (WGS) entry which is preliminary data.</text>
</comment>
<sequence>MSYHSPVPVEDQAKLLDEILNVCKVQSHQMKKCLENNKLMDGLKHCSNMLGELRTSSLTPKNYYELYMSIFDALRHLTAFLTEGHTSGLHHLADLYELVQYAGNIVPRLYLMITVGSAYMSMPDAPVREIMRDMMEMTRGVQHPIRGLFLRYYLSSMTRDYLPVGEGTGPEGNVYESINFILTNFTEMNKLWVRLQHQGHSRDREKREAERKELRILVGTNLVRLSQLDGVDLKMYQKDILPGILDQAVSCRDVIAQEYLMEVITQVFPDDFHLRTLEPFLSATAQLHPKVNVKQIIISLIDRLAAFAAREAEGEEPNEAKRQREERIRRIADARKRKLQGLPVEEEAKEKEATAEEKPEKEEPEEEKSEEKPEENTEANEDDSKEDSVDAKENIENAEETLNILESSENSEEKVEEKSEEKAEEKVEEEISKEEADEKREAEEAEIRKVRGIPEDVELFVVFWAQIVELVKARRDMTVQDMTALLVSLINLSLSCYPEKLEYVDQILAFAKDKVLEFANLPDLHSKSTEANLLSLLLAPIQHYNSVITLLALANYQPLLALQPFSTRQSVSYSIITSILKNATIIDIPEDVHGILDLCDVLLRDQKDAPVSAATLQPTYGTRQKQSELSFEQEEYIEKQGLMARMTHMFKSDNEDTQFLLLSAARKQFGDGGDRIRYTFPPLIVSAVKLARRYKVQEVQDEIWEKKTSALFRFIHQVISTLYNKCECAETCLHLFLLAGQSADECGFEEIAYEFFVEAFTIYEESISESRAQFQAITCIIGALQQTRVFSLDNYDTLITKAALHSSKLLKKPDQCRGVYLSSHLWWATDRTLDETEKDLFRDGKRALECLQKALKIADSCMDPVTNVELFVEILNRYIYYFEKGNEAVTVKYLNGLIDLINTNLSNMDNPDQHPPTANSSSLVEHQGPISDYVRRHFRATLVHLQNRKEQSSRSDWQGPKYDELDLGDI</sequence>
<evidence type="ECO:0000256" key="3">
    <source>
        <dbReference type="ARBA" id="ARBA00022448"/>
    </source>
</evidence>
<dbReference type="GO" id="GO:0042147">
    <property type="term" value="P:retrograde transport, endosome to Golgi"/>
    <property type="evidence" value="ECO:0007669"/>
    <property type="project" value="InterPro"/>
</dbReference>
<accession>A0A367KNX7</accession>
<dbReference type="InterPro" id="IPR005378">
    <property type="entry name" value="Vps35"/>
</dbReference>
<dbReference type="GO" id="GO:0030906">
    <property type="term" value="C:retromer, cargo-selective complex"/>
    <property type="evidence" value="ECO:0007669"/>
    <property type="project" value="InterPro"/>
</dbReference>
<keyword evidence="9" id="KW-1185">Reference proteome</keyword>
<dbReference type="PANTHER" id="PTHR11099">
    <property type="entry name" value="VACUOLAR SORTING PROTEIN 35"/>
    <property type="match status" value="1"/>
</dbReference>
<dbReference type="STRING" id="4846.A0A367KNX7"/>
<evidence type="ECO:0000256" key="6">
    <source>
        <dbReference type="PIRNR" id="PIRNR009375"/>
    </source>
</evidence>
<feature type="region of interest" description="Disordered" evidence="7">
    <location>
        <begin position="339"/>
        <end position="444"/>
    </location>
</feature>
<feature type="compositionally biased region" description="Basic and acidic residues" evidence="7">
    <location>
        <begin position="386"/>
        <end position="395"/>
    </location>
</feature>
<evidence type="ECO:0000256" key="2">
    <source>
        <dbReference type="ARBA" id="ARBA00006536"/>
    </source>
</evidence>
<dbReference type="Pfam" id="PF03635">
    <property type="entry name" value="Vps35"/>
    <property type="match status" value="1"/>
</dbReference>
<evidence type="ECO:0000256" key="1">
    <source>
        <dbReference type="ARBA" id="ARBA00004170"/>
    </source>
</evidence>
<organism evidence="8 9">
    <name type="scientific">Rhizopus stolonifer</name>
    <name type="common">Rhizopus nigricans</name>
    <dbReference type="NCBI Taxonomy" id="4846"/>
    <lineage>
        <taxon>Eukaryota</taxon>
        <taxon>Fungi</taxon>
        <taxon>Fungi incertae sedis</taxon>
        <taxon>Mucoromycota</taxon>
        <taxon>Mucoromycotina</taxon>
        <taxon>Mucoromycetes</taxon>
        <taxon>Mucorales</taxon>
        <taxon>Mucorineae</taxon>
        <taxon>Rhizopodaceae</taxon>
        <taxon>Rhizopus</taxon>
    </lineage>
</organism>
<dbReference type="GO" id="GO:0005770">
    <property type="term" value="C:late endosome"/>
    <property type="evidence" value="ECO:0007669"/>
    <property type="project" value="TreeGrafter"/>
</dbReference>
<name>A0A367KNX7_RHIST</name>
<comment type="similarity">
    <text evidence="2 6">Belongs to the VPS35 family.</text>
</comment>
<dbReference type="GO" id="GO:0005829">
    <property type="term" value="C:cytosol"/>
    <property type="evidence" value="ECO:0007669"/>
    <property type="project" value="GOC"/>
</dbReference>
<dbReference type="AlphaFoldDB" id="A0A367KNX7"/>
<keyword evidence="5" id="KW-0472">Membrane</keyword>
<feature type="compositionally biased region" description="Basic and acidic residues" evidence="7">
    <location>
        <begin position="346"/>
        <end position="361"/>
    </location>
</feature>
<feature type="compositionally biased region" description="Basic and acidic residues" evidence="7">
    <location>
        <begin position="411"/>
        <end position="444"/>
    </location>
</feature>
<evidence type="ECO:0000256" key="7">
    <source>
        <dbReference type="SAM" id="MobiDB-lite"/>
    </source>
</evidence>
<dbReference type="EMBL" id="PJQM01000840">
    <property type="protein sequence ID" value="RCI03936.1"/>
    <property type="molecule type" value="Genomic_DNA"/>
</dbReference>
<evidence type="ECO:0000256" key="5">
    <source>
        <dbReference type="ARBA" id="ARBA00023136"/>
    </source>
</evidence>
<comment type="subcellular location">
    <subcellularLocation>
        <location evidence="1">Membrane</location>
        <topology evidence="1">Peripheral membrane protein</topology>
    </subcellularLocation>
</comment>
<gene>
    <name evidence="8" type="primary">VPS35_3</name>
    <name evidence="8" type="ORF">CU098_005931</name>
</gene>
<dbReference type="OrthoDB" id="10258141at2759"/>
<evidence type="ECO:0000313" key="8">
    <source>
        <dbReference type="EMBL" id="RCI03936.1"/>
    </source>
</evidence>
<keyword evidence="4 6" id="KW-0653">Protein transport</keyword>
<feature type="region of interest" description="Disordered" evidence="7">
    <location>
        <begin position="946"/>
        <end position="970"/>
    </location>
</feature>
<evidence type="ECO:0000256" key="4">
    <source>
        <dbReference type="ARBA" id="ARBA00022927"/>
    </source>
</evidence>
<dbReference type="PANTHER" id="PTHR11099:SF0">
    <property type="entry name" value="VACUOLAR PROTEIN SORTING-ASSOCIATED PROTEIN 35"/>
    <property type="match status" value="1"/>
</dbReference>
<dbReference type="PIRSF" id="PIRSF009375">
    <property type="entry name" value="Retromer_Vps35"/>
    <property type="match status" value="1"/>
</dbReference>
<keyword evidence="3 6" id="KW-0813">Transport</keyword>
<comment type="function">
    <text evidence="6">Plays a role in vesicular protein sorting.</text>
</comment>
<dbReference type="Proteomes" id="UP000253551">
    <property type="component" value="Unassembled WGS sequence"/>
</dbReference>
<reference evidence="8 9" key="1">
    <citation type="journal article" date="2018" name="G3 (Bethesda)">
        <title>Phylogenetic and Phylogenomic Definition of Rhizopus Species.</title>
        <authorList>
            <person name="Gryganskyi A.P."/>
            <person name="Golan J."/>
            <person name="Dolatabadi S."/>
            <person name="Mondo S."/>
            <person name="Robb S."/>
            <person name="Idnurm A."/>
            <person name="Muszewska A."/>
            <person name="Steczkiewicz K."/>
            <person name="Masonjones S."/>
            <person name="Liao H.L."/>
            <person name="Gajdeczka M.T."/>
            <person name="Anike F."/>
            <person name="Vuek A."/>
            <person name="Anishchenko I.M."/>
            <person name="Voigt K."/>
            <person name="de Hoog G.S."/>
            <person name="Smith M.E."/>
            <person name="Heitman J."/>
            <person name="Vilgalys R."/>
            <person name="Stajich J.E."/>
        </authorList>
    </citation>
    <scope>NUCLEOTIDE SEQUENCE [LARGE SCALE GENOMIC DNA]</scope>
    <source>
        <strain evidence="8 9">LSU 92-RS-03</strain>
    </source>
</reference>
<evidence type="ECO:0000313" key="9">
    <source>
        <dbReference type="Proteomes" id="UP000253551"/>
    </source>
</evidence>
<dbReference type="Gene3D" id="1.25.40.660">
    <property type="entry name" value="Vacuolar protein sorting-associated protein 35, helical subcomplex Vps35-C"/>
    <property type="match status" value="1"/>
</dbReference>
<dbReference type="GO" id="GO:0006886">
    <property type="term" value="P:intracellular protein transport"/>
    <property type="evidence" value="ECO:0007669"/>
    <property type="project" value="TreeGrafter"/>
</dbReference>
<feature type="compositionally biased region" description="Acidic residues" evidence="7">
    <location>
        <begin position="376"/>
        <end position="385"/>
    </location>
</feature>
<protein>
    <recommendedName>
        <fullName evidence="6">Vacuolar protein sorting-associated protein 35</fullName>
    </recommendedName>
</protein>
<proteinExistence type="inferred from homology"/>
<dbReference type="FunFam" id="1.25.40.660:FF:000002">
    <property type="entry name" value="Vacuolar protein sorting-associated protein 35"/>
    <property type="match status" value="1"/>
</dbReference>
<dbReference type="InterPro" id="IPR042491">
    <property type="entry name" value="Vps35_C"/>
</dbReference>